<evidence type="ECO:0000313" key="2">
    <source>
        <dbReference type="EMBL" id="KUM60602.1"/>
    </source>
</evidence>
<evidence type="ECO:0008006" key="4">
    <source>
        <dbReference type="Google" id="ProtNLM"/>
    </source>
</evidence>
<protein>
    <recommendedName>
        <fullName evidence="4">Aromatic prenyltransferase (DMATS family)</fullName>
    </recommendedName>
</protein>
<dbReference type="SFLD" id="SFLDS00036">
    <property type="entry name" value="Aromatic_Prenyltransferase"/>
    <property type="match status" value="1"/>
</dbReference>
<dbReference type="InterPro" id="IPR033964">
    <property type="entry name" value="ABBA"/>
</dbReference>
<dbReference type="Proteomes" id="UP000055045">
    <property type="component" value="Unassembled WGS sequence"/>
</dbReference>
<dbReference type="OrthoDB" id="19261at2759"/>
<dbReference type="InterPro" id="IPR017795">
    <property type="entry name" value="ABBA_NscD-like"/>
</dbReference>
<dbReference type="EMBL" id="LLXE01000168">
    <property type="protein sequence ID" value="KUM60602.1"/>
    <property type="molecule type" value="Genomic_DNA"/>
</dbReference>
<evidence type="ECO:0000313" key="3">
    <source>
        <dbReference type="Proteomes" id="UP000055045"/>
    </source>
</evidence>
<dbReference type="GO" id="GO:0016765">
    <property type="term" value="F:transferase activity, transferring alkyl or aryl (other than methyl) groups"/>
    <property type="evidence" value="ECO:0007669"/>
    <property type="project" value="InterPro"/>
</dbReference>
<dbReference type="GO" id="GO:0009820">
    <property type="term" value="P:alkaloid metabolic process"/>
    <property type="evidence" value="ECO:0007669"/>
    <property type="project" value="InterPro"/>
</dbReference>
<accession>A0A101MHE4</accession>
<dbReference type="STRING" id="48697.A0A101MHE4"/>
<reference evidence="2 3" key="1">
    <citation type="submission" date="2015-10" db="EMBL/GenBank/DDBJ databases">
        <title>Genome sequencing of Penicillium freii.</title>
        <authorList>
            <person name="Nguyen H.D."/>
            <person name="Visagie C.M."/>
            <person name="Seifert K.A."/>
        </authorList>
    </citation>
    <scope>NUCLEOTIDE SEQUENCE [LARGE SCALE GENOMIC DNA]</scope>
    <source>
        <strain evidence="2 3">DAOM 242723</strain>
    </source>
</reference>
<name>A0A101MHE4_PENFR</name>
<sequence length="422" mass="46909">MALLYQNKPDAWSYLQSHQLTHQHTTPAIKPTISISSAPAPDPAPINQMIRGNYISEANRQVIRLSKAIGQDDVTREKLLHALRFSGGEWCQNAIPHKLNKSAWVSDVSNDHSPFEYSLALSQATGAPELRFLIEAQPEENSLAALQERTSRLTEDIATEYGPTKVSLDRLNLIRDLFLPSAAEGKLASWHSFATSNTLEKWKIYLNPLATGRQNAFNVTREALERLGLASSWKLLESIMTSDDYPIYFSLGLSPNPEDAEVKVYVAHRGASATQIAQKHVKMDPNSSVQAIELFYSIMADGSLGPYTGKPGLSCFHFKNKDPSRPAARTVLYPMDSYAANDAEAQQRIETYMDAISAPPFYRERYRNAISAVQRRPLEAGRGIHSWVSMKEKLDGTRSNTFYLSAELYGCLGENGPSNGGR</sequence>
<evidence type="ECO:0000256" key="1">
    <source>
        <dbReference type="ARBA" id="ARBA00022679"/>
    </source>
</evidence>
<comment type="caution">
    <text evidence="2">The sequence shown here is derived from an EMBL/GenBank/DDBJ whole genome shotgun (WGS) entry which is preliminary data.</text>
</comment>
<dbReference type="SFLD" id="SFLDG01162">
    <property type="entry name" value="I"/>
    <property type="match status" value="1"/>
</dbReference>
<proteinExistence type="predicted"/>
<keyword evidence="3" id="KW-1185">Reference proteome</keyword>
<organism evidence="2 3">
    <name type="scientific">Penicillium freii</name>
    <dbReference type="NCBI Taxonomy" id="48697"/>
    <lineage>
        <taxon>Eukaryota</taxon>
        <taxon>Fungi</taxon>
        <taxon>Dikarya</taxon>
        <taxon>Ascomycota</taxon>
        <taxon>Pezizomycotina</taxon>
        <taxon>Eurotiomycetes</taxon>
        <taxon>Eurotiomycetidae</taxon>
        <taxon>Eurotiales</taxon>
        <taxon>Aspergillaceae</taxon>
        <taxon>Penicillium</taxon>
    </lineage>
</organism>
<keyword evidence="1" id="KW-0808">Transferase</keyword>
<dbReference type="AlphaFoldDB" id="A0A101MHE4"/>
<dbReference type="Pfam" id="PF11991">
    <property type="entry name" value="Trp_DMAT"/>
    <property type="match status" value="1"/>
</dbReference>
<gene>
    <name evidence="2" type="ORF">ACN42_g6520</name>
</gene>